<dbReference type="Proteomes" id="UP000285844">
    <property type="component" value="Unassembled WGS sequence"/>
</dbReference>
<keyword evidence="2" id="KW-0808">Transferase</keyword>
<name>A0A174Z3W7_9FIRM</name>
<gene>
    <name evidence="2" type="primary">tagE</name>
    <name evidence="3" type="ORF">DW858_03005</name>
    <name evidence="2" type="ORF">ERS852490_02300</name>
</gene>
<reference evidence="2 4" key="1">
    <citation type="submission" date="2015-09" db="EMBL/GenBank/DDBJ databases">
        <authorList>
            <consortium name="Pathogen Informatics"/>
        </authorList>
    </citation>
    <scope>NUCLEOTIDE SEQUENCE [LARGE SCALE GENOMIC DNA]</scope>
    <source>
        <strain evidence="2 4">2789STDY5834875</strain>
    </source>
</reference>
<evidence type="ECO:0000313" key="3">
    <source>
        <dbReference type="EMBL" id="RHC14802.1"/>
    </source>
</evidence>
<feature type="domain" description="Glycosyl transferase family 1" evidence="1">
    <location>
        <begin position="175"/>
        <end position="318"/>
    </location>
</feature>
<dbReference type="PANTHER" id="PTHR12526:SF630">
    <property type="entry name" value="GLYCOSYLTRANSFERASE"/>
    <property type="match status" value="1"/>
</dbReference>
<dbReference type="EC" id="2.4.1.52" evidence="2"/>
<dbReference type="SUPFAM" id="SSF53756">
    <property type="entry name" value="UDP-Glycosyltransferase/glycogen phosphorylase"/>
    <property type="match status" value="1"/>
</dbReference>
<dbReference type="AlphaFoldDB" id="A0A174Z3W7"/>
<accession>A0A174Z3W7</accession>
<organism evidence="2 4">
    <name type="scientific">Lachnospira eligens</name>
    <dbReference type="NCBI Taxonomy" id="39485"/>
    <lineage>
        <taxon>Bacteria</taxon>
        <taxon>Bacillati</taxon>
        <taxon>Bacillota</taxon>
        <taxon>Clostridia</taxon>
        <taxon>Lachnospirales</taxon>
        <taxon>Lachnospiraceae</taxon>
        <taxon>Lachnospira</taxon>
    </lineage>
</organism>
<sequence length="354" mass="39811">MITIDILSPVGGRTGGIENVIRAWTRKLPGDEYDIRVIHMAPGMKYLEGYNKAYSFAECMDDNINSKLTHFARNYAGFINSYGRPDICVATNWPAMCVVADTVRRALDTHFIILSWVHSDISQYQAAGLGGINEMLKADAHLCISRSNEESVKAVCPEAITYLTGNPVHMQTFVGKDPGVNTMCYVGRLQDVKRVDIILEALYRARHKWKLKIVGTGESEDELKEIVKYLGQQNQVEFMGWQDNPWESCKDASAMIAASEYEGFMLTGAEALSMGMTVISTPVDGVTDYVREGMNGYFFKYEDAIGLAGILDNIYEGKMPLCDRKICHESVEKYSEEVYFSRLKNIFDFLLKRG</sequence>
<evidence type="ECO:0000259" key="1">
    <source>
        <dbReference type="Pfam" id="PF00534"/>
    </source>
</evidence>
<reference evidence="3 5" key="2">
    <citation type="submission" date="2018-08" db="EMBL/GenBank/DDBJ databases">
        <title>A genome reference for cultivated species of the human gut microbiota.</title>
        <authorList>
            <person name="Zou Y."/>
            <person name="Xue W."/>
            <person name="Luo G."/>
        </authorList>
    </citation>
    <scope>NUCLEOTIDE SEQUENCE [LARGE SCALE GENOMIC DNA]</scope>
    <source>
        <strain evidence="3 5">AM37-3BH</strain>
    </source>
</reference>
<dbReference type="RefSeq" id="WP_055216136.1">
    <property type="nucleotide sequence ID" value="NZ_CZBU01000005.1"/>
</dbReference>
<dbReference type="OrthoDB" id="176403at2"/>
<evidence type="ECO:0000313" key="5">
    <source>
        <dbReference type="Proteomes" id="UP000285844"/>
    </source>
</evidence>
<proteinExistence type="predicted"/>
<evidence type="ECO:0000313" key="2">
    <source>
        <dbReference type="EMBL" id="CUQ78651.1"/>
    </source>
</evidence>
<dbReference type="Pfam" id="PF00534">
    <property type="entry name" value="Glycos_transf_1"/>
    <property type="match status" value="1"/>
</dbReference>
<dbReference type="PANTHER" id="PTHR12526">
    <property type="entry name" value="GLYCOSYLTRANSFERASE"/>
    <property type="match status" value="1"/>
</dbReference>
<dbReference type="Gene3D" id="3.40.50.2000">
    <property type="entry name" value="Glycogen Phosphorylase B"/>
    <property type="match status" value="2"/>
</dbReference>
<dbReference type="GO" id="GO:0047265">
    <property type="term" value="F:poly(glycerol-phosphate) alpha-glucosyltransferase activity"/>
    <property type="evidence" value="ECO:0007669"/>
    <property type="project" value="UniProtKB-EC"/>
</dbReference>
<dbReference type="EMBL" id="CZBU01000005">
    <property type="protein sequence ID" value="CUQ78651.1"/>
    <property type="molecule type" value="Genomic_DNA"/>
</dbReference>
<dbReference type="InterPro" id="IPR001296">
    <property type="entry name" value="Glyco_trans_1"/>
</dbReference>
<evidence type="ECO:0000313" key="4">
    <source>
        <dbReference type="Proteomes" id="UP000095621"/>
    </source>
</evidence>
<dbReference type="Proteomes" id="UP000095621">
    <property type="component" value="Unassembled WGS sequence"/>
</dbReference>
<keyword evidence="2" id="KW-0328">Glycosyltransferase</keyword>
<dbReference type="EMBL" id="QSHM01000002">
    <property type="protein sequence ID" value="RHC14802.1"/>
    <property type="molecule type" value="Genomic_DNA"/>
</dbReference>
<protein>
    <submittedName>
        <fullName evidence="3">Glycosyltransferase</fullName>
    </submittedName>
    <submittedName>
        <fullName evidence="2">Probable poly(Glycerol-phosphate) alpha-glucosyltransferase</fullName>
        <ecNumber evidence="2">2.4.1.52</ecNumber>
    </submittedName>
</protein>